<dbReference type="EMBL" id="MHIG01000006">
    <property type="protein sequence ID" value="OGY48042.1"/>
    <property type="molecule type" value="Genomic_DNA"/>
</dbReference>
<name>A0A1G1Y6U3_9BACT</name>
<organism evidence="2 3">
    <name type="scientific">Candidatus Buchananbacteria bacterium RIFCSPHIGHO2_01_FULL_47_11b</name>
    <dbReference type="NCBI Taxonomy" id="1797537"/>
    <lineage>
        <taxon>Bacteria</taxon>
        <taxon>Candidatus Buchananiibacteriota</taxon>
    </lineage>
</organism>
<feature type="transmembrane region" description="Helical" evidence="1">
    <location>
        <begin position="12"/>
        <end position="33"/>
    </location>
</feature>
<evidence type="ECO:0000313" key="2">
    <source>
        <dbReference type="EMBL" id="OGY48042.1"/>
    </source>
</evidence>
<proteinExistence type="predicted"/>
<gene>
    <name evidence="2" type="ORF">A2840_02455</name>
</gene>
<keyword evidence="1" id="KW-0472">Membrane</keyword>
<evidence type="ECO:0000256" key="1">
    <source>
        <dbReference type="SAM" id="Phobius"/>
    </source>
</evidence>
<accession>A0A1G1Y6U3</accession>
<comment type="caution">
    <text evidence="2">The sequence shown here is derived from an EMBL/GenBank/DDBJ whole genome shotgun (WGS) entry which is preliminary data.</text>
</comment>
<keyword evidence="1" id="KW-1133">Transmembrane helix</keyword>
<protein>
    <submittedName>
        <fullName evidence="2">Uncharacterized protein</fullName>
    </submittedName>
</protein>
<evidence type="ECO:0000313" key="3">
    <source>
        <dbReference type="Proteomes" id="UP000178385"/>
    </source>
</evidence>
<keyword evidence="1" id="KW-0812">Transmembrane</keyword>
<reference evidence="2 3" key="1">
    <citation type="journal article" date="2016" name="Nat. Commun.">
        <title>Thousands of microbial genomes shed light on interconnected biogeochemical processes in an aquifer system.</title>
        <authorList>
            <person name="Anantharaman K."/>
            <person name="Brown C.T."/>
            <person name="Hug L.A."/>
            <person name="Sharon I."/>
            <person name="Castelle C.J."/>
            <person name="Probst A.J."/>
            <person name="Thomas B.C."/>
            <person name="Singh A."/>
            <person name="Wilkins M.J."/>
            <person name="Karaoz U."/>
            <person name="Brodie E.L."/>
            <person name="Williams K.H."/>
            <person name="Hubbard S.S."/>
            <person name="Banfield J.F."/>
        </authorList>
    </citation>
    <scope>NUCLEOTIDE SEQUENCE [LARGE SCALE GENOMIC DNA]</scope>
</reference>
<sequence length="61" mass="7099">MKLFQDSSWKWWQLKLIAWGGVLVGLAIGIQFSQQLADWLGLLWASALIIWLYVVAVYFKK</sequence>
<dbReference type="Proteomes" id="UP000178385">
    <property type="component" value="Unassembled WGS sequence"/>
</dbReference>
<feature type="transmembrane region" description="Helical" evidence="1">
    <location>
        <begin position="39"/>
        <end position="59"/>
    </location>
</feature>
<dbReference type="AlphaFoldDB" id="A0A1G1Y6U3"/>